<evidence type="ECO:0008006" key="3">
    <source>
        <dbReference type="Google" id="ProtNLM"/>
    </source>
</evidence>
<gene>
    <name evidence="1" type="ORF">AB1Y20_022596</name>
</gene>
<name>A0AB34JJZ7_PRYPA</name>
<protein>
    <recommendedName>
        <fullName evidence="3">Protein xylosyltransferase</fullName>
    </recommendedName>
</protein>
<evidence type="ECO:0000313" key="1">
    <source>
        <dbReference type="EMBL" id="KAL1521041.1"/>
    </source>
</evidence>
<organism evidence="1 2">
    <name type="scientific">Prymnesium parvum</name>
    <name type="common">Toxic golden alga</name>
    <dbReference type="NCBI Taxonomy" id="97485"/>
    <lineage>
        <taxon>Eukaryota</taxon>
        <taxon>Haptista</taxon>
        <taxon>Haptophyta</taxon>
        <taxon>Prymnesiophyceae</taxon>
        <taxon>Prymnesiales</taxon>
        <taxon>Prymnesiaceae</taxon>
        <taxon>Prymnesium</taxon>
    </lineage>
</organism>
<dbReference type="EMBL" id="JBGBPQ010000008">
    <property type="protein sequence ID" value="KAL1521041.1"/>
    <property type="molecule type" value="Genomic_DNA"/>
</dbReference>
<evidence type="ECO:0000313" key="2">
    <source>
        <dbReference type="Proteomes" id="UP001515480"/>
    </source>
</evidence>
<keyword evidence="2" id="KW-1185">Reference proteome</keyword>
<proteinExistence type="predicted"/>
<dbReference type="AlphaFoldDB" id="A0AB34JJZ7"/>
<reference evidence="1 2" key="1">
    <citation type="journal article" date="2024" name="Science">
        <title>Giant polyketide synthase enzymes in the biosynthesis of giant marine polyether toxins.</title>
        <authorList>
            <person name="Fallon T.R."/>
            <person name="Shende V.V."/>
            <person name="Wierzbicki I.H."/>
            <person name="Pendleton A.L."/>
            <person name="Watervoot N.F."/>
            <person name="Auber R.P."/>
            <person name="Gonzalez D.J."/>
            <person name="Wisecaver J.H."/>
            <person name="Moore B.S."/>
        </authorList>
    </citation>
    <scope>NUCLEOTIDE SEQUENCE [LARGE SCALE GENOMIC DNA]</scope>
    <source>
        <strain evidence="1 2">12B1</strain>
    </source>
</reference>
<sequence>MPVQLKAFHWLPPGLPKKAGYLPAHVADGCMAFDKWCNSSEFCVPSKKCQARWPSDCFCHPSHWTSFASSPWTPANSRPPEAEVDVEVVVAHCTKELSWLAPLEKELSLVSMKLERITIYSKCGKSPQAETLGKLAKVHELSNHGRNDHSFLHHIYSHYEDLRRVVLFLKDSTLLRPFKSPSLTRVINMAIAAFRQGFACYLPPDIGGSSWHAGRILRTFHMKVYNMKHDQTRVTQPGRKLGHKKKPRTPSFENAKYRNMGDWLSHVVPTFAETHAGNVIWPACYGGTFASTRDRIGAIPVTDWRNLKMSLVRADNLVEGHYMERAWAPLLTLPSQSREWDRLLDGALVSTDPGERDILHAKYHGMLAHCSCLKGHRSNGVRDAKLVSQGASAIDVEHDEAPSLTSRRSPRSNVKGHLIISSLGRPSIFPTVLQNLRHFRHGWSCMACAPAKIGSGMHASLRRRGCTLLVRQGWGWASLVNLTSNILAGNSKPVFLLLDDVVLPSHSFNLSHLWDLMSTHRLDIISPTVINSHATDLWPTFGTSCRSCVRRTDAVETFATLYSPRAWHCLTSLFDGSILRTHRLAQGYGYDKCLITACHHKNVTRYGIALGQVIRHGVISQDHVSPSIFRELNRSTKEMFDQGSRLNETRMTMHIAKRQREVMEEYVARKTSYSCVRRLSENSHMWDISSAHVVDY</sequence>
<comment type="caution">
    <text evidence="1">The sequence shown here is derived from an EMBL/GenBank/DDBJ whole genome shotgun (WGS) entry which is preliminary data.</text>
</comment>
<dbReference type="Proteomes" id="UP001515480">
    <property type="component" value="Unassembled WGS sequence"/>
</dbReference>
<accession>A0AB34JJZ7</accession>